<dbReference type="PROSITE" id="PS50883">
    <property type="entry name" value="EAL"/>
    <property type="match status" value="1"/>
</dbReference>
<dbReference type="SUPFAM" id="SSF54975">
    <property type="entry name" value="Acylphosphatase/BLUF domain-like"/>
    <property type="match status" value="1"/>
</dbReference>
<dbReference type="PANTHER" id="PTHR33121:SF15">
    <property type="entry name" value="BLUE LIGHT- AND TEMPERATURE-REGULATED ANTIREPRESSOR BLUF"/>
    <property type="match status" value="1"/>
</dbReference>
<dbReference type="Gene3D" id="3.20.20.450">
    <property type="entry name" value="EAL domain"/>
    <property type="match status" value="1"/>
</dbReference>
<name>A0ABX0RIK5_9GAMM</name>
<dbReference type="SMART" id="SM00052">
    <property type="entry name" value="EAL"/>
    <property type="match status" value="1"/>
</dbReference>
<dbReference type="InterPro" id="IPR050706">
    <property type="entry name" value="Cyclic-di-GMP_PDE-like"/>
</dbReference>
<dbReference type="Pfam" id="PF04940">
    <property type="entry name" value="BLUF"/>
    <property type="match status" value="1"/>
</dbReference>
<evidence type="ECO:0000259" key="2">
    <source>
        <dbReference type="PROSITE" id="PS50925"/>
    </source>
</evidence>
<dbReference type="Pfam" id="PF00563">
    <property type="entry name" value="EAL"/>
    <property type="match status" value="1"/>
</dbReference>
<evidence type="ECO:0000313" key="3">
    <source>
        <dbReference type="EMBL" id="NIF23973.1"/>
    </source>
</evidence>
<gene>
    <name evidence="3" type="ORF">F3J40_20555</name>
</gene>
<dbReference type="InterPro" id="IPR035919">
    <property type="entry name" value="EAL_sf"/>
</dbReference>
<dbReference type="Proteomes" id="UP001515683">
    <property type="component" value="Unassembled WGS sequence"/>
</dbReference>
<feature type="domain" description="BLUF" evidence="2">
    <location>
        <begin position="2"/>
        <end position="93"/>
    </location>
</feature>
<dbReference type="Gene3D" id="3.30.70.100">
    <property type="match status" value="1"/>
</dbReference>
<dbReference type="CDD" id="cd01948">
    <property type="entry name" value="EAL"/>
    <property type="match status" value="1"/>
</dbReference>
<organism evidence="3 4">
    <name type="scientific">Candidatus Pantoea multigeneris</name>
    <dbReference type="NCBI Taxonomy" id="2608357"/>
    <lineage>
        <taxon>Bacteria</taxon>
        <taxon>Pseudomonadati</taxon>
        <taxon>Pseudomonadota</taxon>
        <taxon>Gammaproteobacteria</taxon>
        <taxon>Enterobacterales</taxon>
        <taxon>Erwiniaceae</taxon>
        <taxon>Pantoea</taxon>
    </lineage>
</organism>
<sequence length="399" mass="43578">MLTTIIYRSHLADDVPVSILPGMAEKARLLNARHQVTGILLFNGTHFFQILEGPEQDVLDTYGRICADQRHHNVVELMRDYSPSRRFGNHGMELFDLRHHPRGSVLQAVLDRGTSKYRLTYDDRGLQFLRTFVEAREKENYFEVLPADYWDFVPDENGSPAPAAGVTFLPVVDPLGRKITALEVIPDDAQEGLSGDEMYVHNLAAVTEALQRVGRSCPDDTMLYLSILPGTLVSVPDAVGRIVSAIDSAKLVPQQIILGVSETEVISQLKAFSAAVRQLKQAGISLSIDNFGDGSAGLSLLAHVQPDRVRIGASIVRNIHRSGPRQAVVHAVLRCCSALEINVIAAGIEQPEEWMWLEAAGVTDFQGALFTAEGAAVAWPETREAVCRAGSEKGPAGPL</sequence>
<dbReference type="PROSITE" id="PS50925">
    <property type="entry name" value="BLUF"/>
    <property type="match status" value="1"/>
</dbReference>
<dbReference type="RefSeq" id="WP_167017688.1">
    <property type="nucleotide sequence ID" value="NZ_VWXF01000011.1"/>
</dbReference>
<feature type="domain" description="EAL" evidence="1">
    <location>
        <begin position="125"/>
        <end position="387"/>
    </location>
</feature>
<dbReference type="InterPro" id="IPR007024">
    <property type="entry name" value="BLUF_domain"/>
</dbReference>
<proteinExistence type="predicted"/>
<dbReference type="InterPro" id="IPR001633">
    <property type="entry name" value="EAL_dom"/>
</dbReference>
<evidence type="ECO:0000313" key="4">
    <source>
        <dbReference type="Proteomes" id="UP001515683"/>
    </source>
</evidence>
<dbReference type="EMBL" id="VWXF01000011">
    <property type="protein sequence ID" value="NIF23973.1"/>
    <property type="molecule type" value="Genomic_DNA"/>
</dbReference>
<comment type="caution">
    <text evidence="3">The sequence shown here is derived from an EMBL/GenBank/DDBJ whole genome shotgun (WGS) entry which is preliminary data.</text>
</comment>
<reference evidence="3 4" key="1">
    <citation type="journal article" date="2019" name="bioRxiv">
        <title>Bacteria contribute to plant secondary compound degradation in a generalist herbivore system.</title>
        <authorList>
            <person name="Francoeur C.B."/>
            <person name="Khadempour L."/>
            <person name="Moreira-Soto R.D."/>
            <person name="Gotting K."/>
            <person name="Book A.J."/>
            <person name="Pinto-Tomas A.A."/>
            <person name="Keefover-Ring K."/>
            <person name="Currie C.R."/>
        </authorList>
    </citation>
    <scope>NUCLEOTIDE SEQUENCE [LARGE SCALE GENOMIC DNA]</scope>
    <source>
        <strain evidence="3">Acro-835</strain>
    </source>
</reference>
<dbReference type="SMART" id="SM01034">
    <property type="entry name" value="BLUF"/>
    <property type="match status" value="1"/>
</dbReference>
<dbReference type="SUPFAM" id="SSF141868">
    <property type="entry name" value="EAL domain-like"/>
    <property type="match status" value="1"/>
</dbReference>
<dbReference type="InterPro" id="IPR036046">
    <property type="entry name" value="Acylphosphatase-like_dom_sf"/>
</dbReference>
<accession>A0ABX0RIK5</accession>
<keyword evidence="4" id="KW-1185">Reference proteome</keyword>
<evidence type="ECO:0000259" key="1">
    <source>
        <dbReference type="PROSITE" id="PS50883"/>
    </source>
</evidence>
<protein>
    <submittedName>
        <fullName evidence="3">Diguanylate phosphodiesterase</fullName>
    </submittedName>
</protein>
<dbReference type="PANTHER" id="PTHR33121">
    <property type="entry name" value="CYCLIC DI-GMP PHOSPHODIESTERASE PDEF"/>
    <property type="match status" value="1"/>
</dbReference>